<name>A0AB37D799_TETHA</name>
<evidence type="ECO:0000313" key="3">
    <source>
        <dbReference type="Proteomes" id="UP000427886"/>
    </source>
</evidence>
<dbReference type="EMBL" id="CP046246">
    <property type="protein sequence ID" value="QGP77445.1"/>
    <property type="molecule type" value="Genomic_DNA"/>
</dbReference>
<sequence length="77" mass="9062">MFVHKDFQNQTIASKLISYLEKSIQSRKFSTFASVTAKPFFIACSYEVIRTNIVNLRGQQLKNYYMEKINENNKYAI</sequence>
<dbReference type="InterPro" id="IPR000182">
    <property type="entry name" value="GNAT_dom"/>
</dbReference>
<accession>A0AB37D799</accession>
<evidence type="ECO:0000259" key="1">
    <source>
        <dbReference type="Pfam" id="PF13673"/>
    </source>
</evidence>
<dbReference type="AlphaFoldDB" id="A0AB37D799"/>
<reference evidence="2 3" key="1">
    <citation type="submission" date="2019-11" db="EMBL/GenBank/DDBJ databases">
        <authorList>
            <person name="Kim E."/>
            <person name="Lee J."/>
            <person name="Jeon K."/>
            <person name="Lee Y."/>
        </authorList>
    </citation>
    <scope>NUCLEOTIDE SEQUENCE [LARGE SCALE GENOMIC DNA]</scope>
    <source>
        <strain evidence="2 3">YJ1</strain>
    </source>
</reference>
<dbReference type="InterPro" id="IPR016181">
    <property type="entry name" value="Acyl_CoA_acyltransferase"/>
</dbReference>
<dbReference type="InterPro" id="IPR052564">
    <property type="entry name" value="N-acetyltrans/Recomb-assoc"/>
</dbReference>
<proteinExistence type="predicted"/>
<feature type="domain" description="N-acetyltransferase" evidence="1">
    <location>
        <begin position="1"/>
        <end position="49"/>
    </location>
</feature>
<dbReference type="Pfam" id="PF13673">
    <property type="entry name" value="Acetyltransf_10"/>
    <property type="match status" value="1"/>
</dbReference>
<evidence type="ECO:0000313" key="2">
    <source>
        <dbReference type="EMBL" id="QGP77445.1"/>
    </source>
</evidence>
<dbReference type="PANTHER" id="PTHR43451:SF1">
    <property type="entry name" value="ACETYLTRANSFERASE"/>
    <property type="match status" value="1"/>
</dbReference>
<dbReference type="Proteomes" id="UP000427886">
    <property type="component" value="Chromosome"/>
</dbReference>
<protein>
    <submittedName>
        <fullName evidence="2">GNAT family N-acetyltransferase</fullName>
    </submittedName>
</protein>
<dbReference type="KEGG" id="tey:GLW17_01020"/>
<gene>
    <name evidence="2" type="ORF">GLW17_01020</name>
</gene>
<dbReference type="Gene3D" id="3.40.630.30">
    <property type="match status" value="1"/>
</dbReference>
<organism evidence="2 3">
    <name type="scientific">Tetragenococcus halophilus</name>
    <name type="common">Pediococcus halophilus</name>
    <dbReference type="NCBI Taxonomy" id="51669"/>
    <lineage>
        <taxon>Bacteria</taxon>
        <taxon>Bacillati</taxon>
        <taxon>Bacillota</taxon>
        <taxon>Bacilli</taxon>
        <taxon>Lactobacillales</taxon>
        <taxon>Enterococcaceae</taxon>
        <taxon>Tetragenococcus</taxon>
    </lineage>
</organism>
<dbReference type="GO" id="GO:0016747">
    <property type="term" value="F:acyltransferase activity, transferring groups other than amino-acyl groups"/>
    <property type="evidence" value="ECO:0007669"/>
    <property type="project" value="InterPro"/>
</dbReference>
<dbReference type="PANTHER" id="PTHR43451">
    <property type="entry name" value="ACETYLTRANSFERASE (GNAT) FAMILY PROTEIN"/>
    <property type="match status" value="1"/>
</dbReference>
<dbReference type="SUPFAM" id="SSF55729">
    <property type="entry name" value="Acyl-CoA N-acyltransferases (Nat)"/>
    <property type="match status" value="1"/>
</dbReference>